<gene>
    <name evidence="6" type="ORF">Tsubulata_022065</name>
</gene>
<evidence type="ECO:0000313" key="7">
    <source>
        <dbReference type="Proteomes" id="UP001141552"/>
    </source>
</evidence>
<sequence>MGDCDADFSRYSFPSSFVFGTSSSAYQYEGAANKYNRGPSLWDTYTHQYPERIVDLSNGDEAVDFYHRYEEDVKAMSKMNMDAFRFSISWSRVLPRIQPYVTLFHWDTPQALEDKYGGFLDSTIVEDFCDFAELCFQRFGDKVHHWITVNEPWAYSADGYDTGLLAPGKRTPHKPYIVAHNLLLAHAKVAKLYKEKYKGKNGVIGMSMCVYWFVPYGDTEDDKNAADRSLDFMLGWFLEPLTRGDYPKTMRHYVGKRLPEFQPMEKELLKQSLDFLGINYYTAFFAKKSNDLEPKPFGYSSDAHATWTQERIRKDGRIEPISPVKGASSWLYSYPTGIRSLLRYVKEKYNNPTIYITENGIDEPNDPSKPLDEALDDTNLRVTYYKEHLTKLWESIKYDNVDVKGFFAWSLLDNFEWENGYSVRFGLYYVDYENDYRRYPKKSATWFKEFLYRRSCLPPIDGEKLNDNRGTKATSPPSILEDNSHNREKVAPP</sequence>
<dbReference type="Pfam" id="PF00232">
    <property type="entry name" value="Glyco_hydro_1"/>
    <property type="match status" value="2"/>
</dbReference>
<dbReference type="AlphaFoldDB" id="A0A9Q0JD98"/>
<dbReference type="PANTHER" id="PTHR10353:SF267">
    <property type="entry name" value="BETA-GLUCOSIDASE"/>
    <property type="match status" value="1"/>
</dbReference>
<dbReference type="OrthoDB" id="65569at2759"/>
<dbReference type="GO" id="GO:0008422">
    <property type="term" value="F:beta-glucosidase activity"/>
    <property type="evidence" value="ECO:0007669"/>
    <property type="project" value="TreeGrafter"/>
</dbReference>
<dbReference type="PROSITE" id="PS00653">
    <property type="entry name" value="GLYCOSYL_HYDROL_F1_2"/>
    <property type="match status" value="1"/>
</dbReference>
<evidence type="ECO:0000256" key="2">
    <source>
        <dbReference type="ARBA" id="ARBA00022801"/>
    </source>
</evidence>
<accession>A0A9Q0JD98</accession>
<proteinExistence type="inferred from homology"/>
<feature type="region of interest" description="Disordered" evidence="5">
    <location>
        <begin position="463"/>
        <end position="493"/>
    </location>
</feature>
<dbReference type="PANTHER" id="PTHR10353">
    <property type="entry name" value="GLYCOSYL HYDROLASE"/>
    <property type="match status" value="1"/>
</dbReference>
<organism evidence="6 7">
    <name type="scientific">Turnera subulata</name>
    <dbReference type="NCBI Taxonomy" id="218843"/>
    <lineage>
        <taxon>Eukaryota</taxon>
        <taxon>Viridiplantae</taxon>
        <taxon>Streptophyta</taxon>
        <taxon>Embryophyta</taxon>
        <taxon>Tracheophyta</taxon>
        <taxon>Spermatophyta</taxon>
        <taxon>Magnoliopsida</taxon>
        <taxon>eudicotyledons</taxon>
        <taxon>Gunneridae</taxon>
        <taxon>Pentapetalae</taxon>
        <taxon>rosids</taxon>
        <taxon>fabids</taxon>
        <taxon>Malpighiales</taxon>
        <taxon>Passifloraceae</taxon>
        <taxon>Turnera</taxon>
    </lineage>
</organism>
<comment type="caution">
    <text evidence="6">The sequence shown here is derived from an EMBL/GenBank/DDBJ whole genome shotgun (WGS) entry which is preliminary data.</text>
</comment>
<dbReference type="InterPro" id="IPR017853">
    <property type="entry name" value="GH"/>
</dbReference>
<dbReference type="Gene3D" id="3.20.20.80">
    <property type="entry name" value="Glycosidases"/>
    <property type="match status" value="1"/>
</dbReference>
<dbReference type="PRINTS" id="PR00131">
    <property type="entry name" value="GLHYDRLASE1"/>
</dbReference>
<evidence type="ECO:0000256" key="3">
    <source>
        <dbReference type="ARBA" id="ARBA00023295"/>
    </source>
</evidence>
<reference evidence="6" key="1">
    <citation type="submission" date="2022-02" db="EMBL/GenBank/DDBJ databases">
        <authorList>
            <person name="Henning P.M."/>
            <person name="McCubbin A.G."/>
            <person name="Shore J.S."/>
        </authorList>
    </citation>
    <scope>NUCLEOTIDE SEQUENCE</scope>
    <source>
        <strain evidence="6">F60SS</strain>
        <tissue evidence="6">Leaves</tissue>
    </source>
</reference>
<evidence type="ECO:0000313" key="6">
    <source>
        <dbReference type="EMBL" id="KAJ4838441.1"/>
    </source>
</evidence>
<dbReference type="InterPro" id="IPR001360">
    <property type="entry name" value="Glyco_hydro_1"/>
</dbReference>
<protein>
    <recommendedName>
        <fullName evidence="8">Beta-glucosidase</fullName>
    </recommendedName>
</protein>
<feature type="compositionally biased region" description="Basic and acidic residues" evidence="5">
    <location>
        <begin position="482"/>
        <end position="493"/>
    </location>
</feature>
<dbReference type="EMBL" id="JAKUCV010003553">
    <property type="protein sequence ID" value="KAJ4838441.1"/>
    <property type="molecule type" value="Genomic_DNA"/>
</dbReference>
<keyword evidence="2" id="KW-0378">Hydrolase</keyword>
<evidence type="ECO:0008006" key="8">
    <source>
        <dbReference type="Google" id="ProtNLM"/>
    </source>
</evidence>
<dbReference type="SUPFAM" id="SSF51445">
    <property type="entry name" value="(Trans)glycosidases"/>
    <property type="match status" value="1"/>
</dbReference>
<comment type="similarity">
    <text evidence="1 4">Belongs to the glycosyl hydrolase 1 family.</text>
</comment>
<keyword evidence="3" id="KW-0326">Glycosidase</keyword>
<evidence type="ECO:0000256" key="4">
    <source>
        <dbReference type="RuleBase" id="RU003690"/>
    </source>
</evidence>
<name>A0A9Q0JD98_9ROSI</name>
<reference evidence="6" key="2">
    <citation type="journal article" date="2023" name="Plants (Basel)">
        <title>Annotation of the Turnera subulata (Passifloraceae) Draft Genome Reveals the S-Locus Evolved after the Divergence of Turneroideae from Passifloroideae in a Stepwise Manner.</title>
        <authorList>
            <person name="Henning P.M."/>
            <person name="Roalson E.H."/>
            <person name="Mir W."/>
            <person name="McCubbin A.G."/>
            <person name="Shore J.S."/>
        </authorList>
    </citation>
    <scope>NUCLEOTIDE SEQUENCE</scope>
    <source>
        <strain evidence="6">F60SS</strain>
    </source>
</reference>
<dbReference type="Proteomes" id="UP001141552">
    <property type="component" value="Unassembled WGS sequence"/>
</dbReference>
<evidence type="ECO:0000256" key="5">
    <source>
        <dbReference type="SAM" id="MobiDB-lite"/>
    </source>
</evidence>
<dbReference type="GO" id="GO:0005975">
    <property type="term" value="P:carbohydrate metabolic process"/>
    <property type="evidence" value="ECO:0007669"/>
    <property type="project" value="InterPro"/>
</dbReference>
<keyword evidence="7" id="KW-1185">Reference proteome</keyword>
<dbReference type="FunFam" id="3.20.20.80:FF:000020">
    <property type="entry name" value="Beta-glucosidase 12"/>
    <property type="match status" value="1"/>
</dbReference>
<dbReference type="InterPro" id="IPR033132">
    <property type="entry name" value="GH_1_N_CS"/>
</dbReference>
<evidence type="ECO:0000256" key="1">
    <source>
        <dbReference type="ARBA" id="ARBA00010838"/>
    </source>
</evidence>